<accession>M5J466</accession>
<dbReference type="Proteomes" id="UP000011912">
    <property type="component" value="Unassembled WGS sequence"/>
</dbReference>
<evidence type="ECO:0000256" key="7">
    <source>
        <dbReference type="ARBA" id="ARBA00023136"/>
    </source>
</evidence>
<feature type="transmembrane region" description="Helical" evidence="8">
    <location>
        <begin position="6"/>
        <end position="25"/>
    </location>
</feature>
<name>M5J466_9LACO</name>
<dbReference type="STRING" id="1227363.D271_05400"/>
<feature type="transmembrane region" description="Helical" evidence="8">
    <location>
        <begin position="283"/>
        <end position="303"/>
    </location>
</feature>
<evidence type="ECO:0000256" key="5">
    <source>
        <dbReference type="ARBA" id="ARBA00022692"/>
    </source>
</evidence>
<dbReference type="PATRIC" id="fig|1227363.6.peg.1057"/>
<organism evidence="9 10">
    <name type="scientific">Ligilactobacillus saerimneri 30a</name>
    <dbReference type="NCBI Taxonomy" id="1227363"/>
    <lineage>
        <taxon>Bacteria</taxon>
        <taxon>Bacillati</taxon>
        <taxon>Bacillota</taxon>
        <taxon>Bacilli</taxon>
        <taxon>Lactobacillales</taxon>
        <taxon>Lactobacillaceae</taxon>
        <taxon>Ligilactobacillus</taxon>
    </lineage>
</organism>
<evidence type="ECO:0008006" key="11">
    <source>
        <dbReference type="Google" id="ProtNLM"/>
    </source>
</evidence>
<dbReference type="PANTHER" id="PTHR21716">
    <property type="entry name" value="TRANSMEMBRANE PROTEIN"/>
    <property type="match status" value="1"/>
</dbReference>
<feature type="transmembrane region" description="Helical" evidence="8">
    <location>
        <begin position="76"/>
        <end position="98"/>
    </location>
</feature>
<dbReference type="PANTHER" id="PTHR21716:SF53">
    <property type="entry name" value="PERMEASE PERM-RELATED"/>
    <property type="match status" value="1"/>
</dbReference>
<sequence>MNKHQSRLLFWSLEILLIVLIIWGCTQIDFIFRPIGTFFSTLFAPVLIAGFFFYALNPLVNLLVKIHYKRIHINRGWAAFITLLLLLGLVGIALYTFIPKIAYQIEQLALNMPTYLQDMQHYFNHLTDNDNASKIAHSIDLETYFNNIQASLTVMLRKVMLSMTKSLGTMVGMVTSVTVTVITVPFILFYMLKDGPKLLPAIQKYLPEKTAVRAGELLGRMSQTIARYISGQVIECLFVGTFSAIGYSLVGIKYALLVGVVAGLTNIIPYVGVYIGLVPALMLAMPLGVSGMVWVIVVCVIVNQVDGNLIYPNVIGKTLDIHPLTIIILLLVAGNIAGLLGVVLAVPFYAVVKTIVQYFYSIYRLQ</sequence>
<evidence type="ECO:0000313" key="10">
    <source>
        <dbReference type="Proteomes" id="UP000011912"/>
    </source>
</evidence>
<dbReference type="Pfam" id="PF01594">
    <property type="entry name" value="AI-2E_transport"/>
    <property type="match status" value="1"/>
</dbReference>
<protein>
    <recommendedName>
        <fullName evidence="11">Permease</fullName>
    </recommendedName>
</protein>
<dbReference type="EMBL" id="ANAG01000015">
    <property type="protein sequence ID" value="EKW98808.1"/>
    <property type="molecule type" value="Genomic_DNA"/>
</dbReference>
<proteinExistence type="inferred from homology"/>
<keyword evidence="4" id="KW-1003">Cell membrane</keyword>
<evidence type="ECO:0000256" key="8">
    <source>
        <dbReference type="SAM" id="Phobius"/>
    </source>
</evidence>
<feature type="transmembrane region" description="Helical" evidence="8">
    <location>
        <begin position="37"/>
        <end position="56"/>
    </location>
</feature>
<reference evidence="9 10" key="1">
    <citation type="journal article" date="2013" name="Genome Announc.">
        <title>Genome Sequence of Lactobacillus saerimneri 30a (Formerly Lactobacillus sp. Strain 30a), a Reference Lactic Acid Bacterium Strain Producing Biogenic Amines.</title>
        <authorList>
            <person name="Romano A."/>
            <person name="Trip H."/>
            <person name="Campbell-Sills H."/>
            <person name="Bouchez O."/>
            <person name="Sherman D."/>
            <person name="Lolkema J.S."/>
            <person name="Lucas P.M."/>
        </authorList>
    </citation>
    <scope>NUCLEOTIDE SEQUENCE [LARGE SCALE GENOMIC DNA]</scope>
    <source>
        <strain evidence="9 10">30a</strain>
    </source>
</reference>
<comment type="caution">
    <text evidence="9">The sequence shown here is derived from an EMBL/GenBank/DDBJ whole genome shotgun (WGS) entry which is preliminary data.</text>
</comment>
<comment type="subcellular location">
    <subcellularLocation>
        <location evidence="1">Cell membrane</location>
        <topology evidence="1">Multi-pass membrane protein</topology>
    </subcellularLocation>
</comment>
<keyword evidence="6 8" id="KW-1133">Transmembrane helix</keyword>
<keyword evidence="7 8" id="KW-0472">Membrane</keyword>
<evidence type="ECO:0000313" key="9">
    <source>
        <dbReference type="EMBL" id="EKW98808.1"/>
    </source>
</evidence>
<feature type="transmembrane region" description="Helical" evidence="8">
    <location>
        <begin position="254"/>
        <end position="277"/>
    </location>
</feature>
<dbReference type="AlphaFoldDB" id="M5J466"/>
<evidence type="ECO:0000256" key="1">
    <source>
        <dbReference type="ARBA" id="ARBA00004651"/>
    </source>
</evidence>
<dbReference type="GO" id="GO:0005886">
    <property type="term" value="C:plasma membrane"/>
    <property type="evidence" value="ECO:0007669"/>
    <property type="project" value="UniProtKB-SubCell"/>
</dbReference>
<comment type="similarity">
    <text evidence="2">Belongs to the autoinducer-2 exporter (AI-2E) (TC 2.A.86) family.</text>
</comment>
<evidence type="ECO:0000256" key="2">
    <source>
        <dbReference type="ARBA" id="ARBA00009773"/>
    </source>
</evidence>
<evidence type="ECO:0000256" key="6">
    <source>
        <dbReference type="ARBA" id="ARBA00022989"/>
    </source>
</evidence>
<evidence type="ECO:0000256" key="4">
    <source>
        <dbReference type="ARBA" id="ARBA00022475"/>
    </source>
</evidence>
<keyword evidence="5 8" id="KW-0812">Transmembrane</keyword>
<evidence type="ECO:0000256" key="3">
    <source>
        <dbReference type="ARBA" id="ARBA00022448"/>
    </source>
</evidence>
<feature type="transmembrane region" description="Helical" evidence="8">
    <location>
        <begin position="225"/>
        <end position="247"/>
    </location>
</feature>
<dbReference type="GeneID" id="89600048"/>
<feature type="transmembrane region" description="Helical" evidence="8">
    <location>
        <begin position="167"/>
        <end position="192"/>
    </location>
</feature>
<feature type="transmembrane region" description="Helical" evidence="8">
    <location>
        <begin position="324"/>
        <end position="350"/>
    </location>
</feature>
<keyword evidence="10" id="KW-1185">Reference proteome</keyword>
<keyword evidence="3" id="KW-0813">Transport</keyword>
<dbReference type="GO" id="GO:0055085">
    <property type="term" value="P:transmembrane transport"/>
    <property type="evidence" value="ECO:0007669"/>
    <property type="project" value="TreeGrafter"/>
</dbReference>
<dbReference type="RefSeq" id="WP_009554018.1">
    <property type="nucleotide sequence ID" value="NZ_ANAG01000015.1"/>
</dbReference>
<gene>
    <name evidence="9" type="ORF">D271_05400</name>
</gene>
<dbReference type="InterPro" id="IPR002549">
    <property type="entry name" value="AI-2E-like"/>
</dbReference>